<evidence type="ECO:0000313" key="3">
    <source>
        <dbReference type="Proteomes" id="UP000481288"/>
    </source>
</evidence>
<feature type="region of interest" description="Disordered" evidence="1">
    <location>
        <begin position="188"/>
        <end position="477"/>
    </location>
</feature>
<keyword evidence="3" id="KW-1185">Reference proteome</keyword>
<evidence type="ECO:0000256" key="1">
    <source>
        <dbReference type="SAM" id="MobiDB-lite"/>
    </source>
</evidence>
<sequence length="477" mass="50702">MSYYDNQQWPAAAQPTWEQQTPPARSGMFILVDLSGDEIKGTCQLTSVTGASSAVPREDSTTFSTQIEEGRISVSGGAMQLCAMLGYHVKDVEDHKANGYTQRSTSGKMFGMSGRRDSVPMSGAARSFPEQFGKCDLSRPYMAKLMKYIDPRMGGAPSGPPRHHSVSGSDFGDARSFSGSNVQGFYASQRHQPSRGANEAEQVMQAKRRMAAQRERELRNYHQEQQYNRTEVSTLGGKPDRTMSPGSGMSEEERRELIARQRSALYGDGSYSEHAGFDENGTPRPGTQGSGSQSAGIRGHSPLAFDHYKSQNQIEGQQGNAEPHSATSQAPGQQRSRANSTSSPSSNPTSSFSLFESAAQQSSRTSTSSPGGSPPRQGGKAPTSSGVAPIGTRPSASQAPNPALNKRSTTPLPSPLSYGFAAANNDEGQGTEKDGRTTSAASNPNNAQQQDVGLGWGGKSGAVWGKNSLGVQASVWG</sequence>
<name>A0A7D8UMH5_9HELO</name>
<feature type="compositionally biased region" description="Polar residues" evidence="1">
    <location>
        <begin position="285"/>
        <end position="295"/>
    </location>
</feature>
<feature type="compositionally biased region" description="Polar residues" evidence="1">
    <location>
        <begin position="223"/>
        <end position="233"/>
    </location>
</feature>
<dbReference type="EMBL" id="QGMG01000583">
    <property type="protein sequence ID" value="TVY52598.1"/>
    <property type="molecule type" value="Genomic_DNA"/>
</dbReference>
<feature type="compositionally biased region" description="Polar residues" evidence="1">
    <location>
        <begin position="437"/>
        <end position="451"/>
    </location>
</feature>
<feature type="compositionally biased region" description="Basic and acidic residues" evidence="1">
    <location>
        <begin position="212"/>
        <end position="222"/>
    </location>
</feature>
<feature type="compositionally biased region" description="Polar residues" evidence="1">
    <location>
        <begin position="310"/>
        <end position="334"/>
    </location>
</feature>
<protein>
    <submittedName>
        <fullName evidence="2">Uncharacterized protein</fullName>
    </submittedName>
</protein>
<feature type="region of interest" description="Disordered" evidence="1">
    <location>
        <begin position="99"/>
        <end position="125"/>
    </location>
</feature>
<evidence type="ECO:0000313" key="2">
    <source>
        <dbReference type="EMBL" id="TVY52598.1"/>
    </source>
</evidence>
<proteinExistence type="predicted"/>
<dbReference type="OrthoDB" id="5401193at2759"/>
<feature type="region of interest" description="Disordered" evidence="1">
    <location>
        <begin position="152"/>
        <end position="174"/>
    </location>
</feature>
<accession>A0A7D8UMH5</accession>
<organism evidence="2 3">
    <name type="scientific">Lachnellula cervina</name>
    <dbReference type="NCBI Taxonomy" id="1316786"/>
    <lineage>
        <taxon>Eukaryota</taxon>
        <taxon>Fungi</taxon>
        <taxon>Dikarya</taxon>
        <taxon>Ascomycota</taxon>
        <taxon>Pezizomycotina</taxon>
        <taxon>Leotiomycetes</taxon>
        <taxon>Helotiales</taxon>
        <taxon>Lachnaceae</taxon>
        <taxon>Lachnellula</taxon>
    </lineage>
</organism>
<feature type="region of interest" description="Disordered" evidence="1">
    <location>
        <begin position="1"/>
        <end position="22"/>
    </location>
</feature>
<dbReference type="AlphaFoldDB" id="A0A7D8UMH5"/>
<gene>
    <name evidence="2" type="ORF">LCER1_G009132</name>
</gene>
<comment type="caution">
    <text evidence="2">The sequence shown here is derived from an EMBL/GenBank/DDBJ whole genome shotgun (WGS) entry which is preliminary data.</text>
</comment>
<reference evidence="2 3" key="1">
    <citation type="submission" date="2018-05" db="EMBL/GenBank/DDBJ databases">
        <title>Whole genome sequencing for identification of molecular markers to develop diagnostic detection tools for the regulated plant pathogen Lachnellula willkommii.</title>
        <authorList>
            <person name="Giroux E."/>
            <person name="Bilodeau G."/>
        </authorList>
    </citation>
    <scope>NUCLEOTIDE SEQUENCE [LARGE SCALE GENOMIC DNA]</scope>
    <source>
        <strain evidence="2 3">CBS 625.97</strain>
    </source>
</reference>
<dbReference type="Proteomes" id="UP000481288">
    <property type="component" value="Unassembled WGS sequence"/>
</dbReference>
<feature type="compositionally biased region" description="Polar residues" evidence="1">
    <location>
        <begin position="394"/>
        <end position="411"/>
    </location>
</feature>
<feature type="compositionally biased region" description="Low complexity" evidence="1">
    <location>
        <begin position="335"/>
        <end position="379"/>
    </location>
</feature>